<dbReference type="HOGENOM" id="CLU_039478_1_1_1"/>
<evidence type="ECO:0000256" key="1">
    <source>
        <dbReference type="ARBA" id="ARBA00009227"/>
    </source>
</evidence>
<keyword evidence="3" id="KW-0378">Hydrolase</keyword>
<evidence type="ECO:0000256" key="2">
    <source>
        <dbReference type="ARBA" id="ARBA00022723"/>
    </source>
</evidence>
<organism evidence="6 7">
    <name type="scientific">Candida maltosa (strain Xu316)</name>
    <name type="common">Yeast</name>
    <dbReference type="NCBI Taxonomy" id="1245528"/>
    <lineage>
        <taxon>Eukaryota</taxon>
        <taxon>Fungi</taxon>
        <taxon>Dikarya</taxon>
        <taxon>Ascomycota</taxon>
        <taxon>Saccharomycotina</taxon>
        <taxon>Pichiomycetes</taxon>
        <taxon>Debaryomycetaceae</taxon>
        <taxon>Candida/Lodderomyces clade</taxon>
        <taxon>Candida</taxon>
    </lineage>
</organism>
<dbReference type="InterPro" id="IPR006035">
    <property type="entry name" value="Ureohydrolase"/>
</dbReference>
<dbReference type="SUPFAM" id="SSF52768">
    <property type="entry name" value="Arginase/deacetylase"/>
    <property type="match status" value="1"/>
</dbReference>
<dbReference type="InterPro" id="IPR005925">
    <property type="entry name" value="Agmatinase-rel"/>
</dbReference>
<evidence type="ECO:0000313" key="7">
    <source>
        <dbReference type="Proteomes" id="UP000011777"/>
    </source>
</evidence>
<evidence type="ECO:0008006" key="8">
    <source>
        <dbReference type="Google" id="ProtNLM"/>
    </source>
</evidence>
<keyword evidence="2 4" id="KW-0479">Metal-binding</keyword>
<feature type="binding site" evidence="4">
    <location>
        <position position="181"/>
    </location>
    <ligand>
        <name>Mn(2+)</name>
        <dbReference type="ChEBI" id="CHEBI:29035"/>
        <label>1</label>
    </ligand>
</feature>
<dbReference type="AlphaFoldDB" id="M3JDJ7"/>
<dbReference type="STRING" id="1245528.M3JDJ7"/>
<dbReference type="PROSITE" id="PS51409">
    <property type="entry name" value="ARGINASE_2"/>
    <property type="match status" value="1"/>
</dbReference>
<proteinExistence type="inferred from homology"/>
<dbReference type="PANTHER" id="PTHR11358">
    <property type="entry name" value="ARGINASE/AGMATINASE"/>
    <property type="match status" value="1"/>
</dbReference>
<feature type="signal peptide" evidence="5">
    <location>
        <begin position="1"/>
        <end position="16"/>
    </location>
</feature>
<protein>
    <recommendedName>
        <fullName evidence="8">Guanidinobutyrase</fullName>
    </recommendedName>
</protein>
<keyword evidence="5" id="KW-0732">Signal</keyword>
<reference evidence="6 7" key="1">
    <citation type="submission" date="2013-02" db="EMBL/GenBank/DDBJ databases">
        <title>Genome sequence of Candida maltosa Xu316, a potential industrial strain for xylitol and ethanol production.</title>
        <authorList>
            <person name="Yu J."/>
            <person name="Wang Q."/>
            <person name="Geng X."/>
            <person name="Bao W."/>
            <person name="He P."/>
            <person name="Cai J."/>
        </authorList>
    </citation>
    <scope>NUCLEOTIDE SEQUENCE [LARGE SCALE GENOMIC DNA]</scope>
    <source>
        <strain evidence="7">Xu316</strain>
    </source>
</reference>
<dbReference type="PRINTS" id="PR00116">
    <property type="entry name" value="ARGINASE"/>
</dbReference>
<accession>M3JDJ7</accession>
<dbReference type="OMA" id="YELTTIM"/>
<evidence type="ECO:0000256" key="4">
    <source>
        <dbReference type="PIRSR" id="PIRSR036979-1"/>
    </source>
</evidence>
<dbReference type="PIRSF" id="PIRSF036979">
    <property type="entry name" value="Arginase"/>
    <property type="match status" value="1"/>
</dbReference>
<feature type="binding site" evidence="4">
    <location>
        <position position="179"/>
    </location>
    <ligand>
        <name>Mn(2+)</name>
        <dbReference type="ChEBI" id="CHEBI:29035"/>
        <label>1</label>
    </ligand>
</feature>
<dbReference type="OrthoDB" id="288726at2759"/>
<dbReference type="EMBL" id="AOGT01000317">
    <property type="protein sequence ID" value="EMG50263.1"/>
    <property type="molecule type" value="Genomic_DNA"/>
</dbReference>
<dbReference type="GO" id="GO:0033389">
    <property type="term" value="P:putrescine biosynthetic process from arginine, via agmatine"/>
    <property type="evidence" value="ECO:0007669"/>
    <property type="project" value="TreeGrafter"/>
</dbReference>
<feature type="binding site" evidence="4">
    <location>
        <position position="278"/>
    </location>
    <ligand>
        <name>Mn(2+)</name>
        <dbReference type="ChEBI" id="CHEBI:29035"/>
        <label>1</label>
    </ligand>
</feature>
<dbReference type="PANTHER" id="PTHR11358:SF26">
    <property type="entry name" value="GUANIDINO ACID HYDROLASE, MITOCHONDRIAL"/>
    <property type="match status" value="1"/>
</dbReference>
<feature type="chain" id="PRO_5004035247" description="Guanidinobutyrase" evidence="5">
    <location>
        <begin position="17"/>
        <end position="368"/>
    </location>
</feature>
<feature type="binding site" evidence="4">
    <location>
        <position position="177"/>
    </location>
    <ligand>
        <name>Mn(2+)</name>
        <dbReference type="ChEBI" id="CHEBI:29035"/>
        <label>1</label>
    </ligand>
</feature>
<dbReference type="Gene3D" id="3.40.800.10">
    <property type="entry name" value="Ureohydrolase domain"/>
    <property type="match status" value="1"/>
</dbReference>
<comment type="similarity">
    <text evidence="1">Belongs to the arginase family. Agmatinase subfamily.</text>
</comment>
<dbReference type="eggNOG" id="KOG2964">
    <property type="taxonomic scope" value="Eukaryota"/>
</dbReference>
<evidence type="ECO:0000256" key="3">
    <source>
        <dbReference type="ARBA" id="ARBA00022801"/>
    </source>
</evidence>
<dbReference type="FunFam" id="3.40.800.10:FF:000014">
    <property type="entry name" value="Arginase family protein"/>
    <property type="match status" value="1"/>
</dbReference>
<feature type="binding site" evidence="4">
    <location>
        <position position="276"/>
    </location>
    <ligand>
        <name>Mn(2+)</name>
        <dbReference type="ChEBI" id="CHEBI:29035"/>
        <label>1</label>
    </ligand>
</feature>
<comment type="caution">
    <text evidence="6">The sequence shown here is derived from an EMBL/GenBank/DDBJ whole genome shotgun (WGS) entry which is preliminary data.</text>
</comment>
<evidence type="ECO:0000256" key="5">
    <source>
        <dbReference type="SAM" id="SignalP"/>
    </source>
</evidence>
<comment type="cofactor">
    <cofactor evidence="4">
        <name>Mn(2+)</name>
        <dbReference type="ChEBI" id="CHEBI:29035"/>
    </cofactor>
    <text evidence="4">Binds 2 manganese ions per subunit.</text>
</comment>
<name>M3JDJ7_CANMX</name>
<dbReference type="GO" id="GO:0046872">
    <property type="term" value="F:metal ion binding"/>
    <property type="evidence" value="ECO:0007669"/>
    <property type="project" value="UniProtKB-KW"/>
</dbReference>
<feature type="binding site" evidence="4">
    <location>
        <position position="154"/>
    </location>
    <ligand>
        <name>Mn(2+)</name>
        <dbReference type="ChEBI" id="CHEBI:29035"/>
        <label>1</label>
    </ligand>
</feature>
<dbReference type="Pfam" id="PF00491">
    <property type="entry name" value="Arginase"/>
    <property type="match status" value="1"/>
</dbReference>
<keyword evidence="4" id="KW-0464">Manganese</keyword>
<dbReference type="CDD" id="cd11592">
    <property type="entry name" value="Agmatinase_PAH"/>
    <property type="match status" value="1"/>
</dbReference>
<sequence length="368" mass="41072">MKLLMLLLSLLQFIYAENLEEKWGGLWPFQGIATFAHLENKNCLIDQSSQFDIGIIGVPFDTAVSYRPGARFGPRAIRDASQRQTSLRGFNPRALFNPYKSWAKIIDCGDIPVTPMDNALAFKQMDEAFNDLLSKKSLNDSKVPPRFVALGGDHSVLLPHIRALHKIYGPLNIIHFDAHLDTWKPDKYPSFWDSDQNEINHGSMLWKAHEEGLTSKTNIHAGLRTKLSGLEDLQDDDEQDFVRIEADDIWLKGPEYVVKKILSTVPHDTPTYISVDVDVLDPGFTSGTGTQEPGGWLPRELIHILRQIEGLTVVGADVVEVAPAYDIAEITATNGAQIAYEILTSMVKKGNLDESLTKKMISTFGSQL</sequence>
<dbReference type="InterPro" id="IPR023696">
    <property type="entry name" value="Ureohydrolase_dom_sf"/>
</dbReference>
<dbReference type="Proteomes" id="UP000011777">
    <property type="component" value="Unassembled WGS sequence"/>
</dbReference>
<dbReference type="NCBIfam" id="TIGR01230">
    <property type="entry name" value="agmatinase"/>
    <property type="match status" value="1"/>
</dbReference>
<dbReference type="GO" id="GO:0008783">
    <property type="term" value="F:agmatinase activity"/>
    <property type="evidence" value="ECO:0007669"/>
    <property type="project" value="TreeGrafter"/>
</dbReference>
<gene>
    <name evidence="6" type="ORF">G210_4700</name>
</gene>
<evidence type="ECO:0000313" key="6">
    <source>
        <dbReference type="EMBL" id="EMG50263.1"/>
    </source>
</evidence>
<keyword evidence="7" id="KW-1185">Reference proteome</keyword>